<dbReference type="InterPro" id="IPR009760">
    <property type="entry name" value="DUF1328"/>
</dbReference>
<accession>A0ABV8SUM4</accession>
<name>A0ABV8SUM4_9GAMM</name>
<evidence type="ECO:0000256" key="5">
    <source>
        <dbReference type="HAMAP-Rule" id="MF_01361"/>
    </source>
</evidence>
<sequence>MLSWALTFFVVAIIAAVLGFTSIAGAAAGIAKICFFIFLVLTLVALVGGALRGRPPV</sequence>
<dbReference type="PIRSF" id="PIRSF036466">
    <property type="entry name" value="UCP036466"/>
    <property type="match status" value="1"/>
</dbReference>
<dbReference type="NCBIfam" id="NF010226">
    <property type="entry name" value="PRK13682.1-1"/>
    <property type="match status" value="1"/>
</dbReference>
<evidence type="ECO:0000256" key="3">
    <source>
        <dbReference type="ARBA" id="ARBA00022989"/>
    </source>
</evidence>
<keyword evidence="7" id="KW-1185">Reference proteome</keyword>
<feature type="transmembrane region" description="Helical" evidence="5">
    <location>
        <begin position="29"/>
        <end position="51"/>
    </location>
</feature>
<reference evidence="7" key="1">
    <citation type="journal article" date="2019" name="Int. J. Syst. Evol. Microbiol.">
        <title>The Global Catalogue of Microorganisms (GCM) 10K type strain sequencing project: providing services to taxonomists for standard genome sequencing and annotation.</title>
        <authorList>
            <consortium name="The Broad Institute Genomics Platform"/>
            <consortium name="The Broad Institute Genome Sequencing Center for Infectious Disease"/>
            <person name="Wu L."/>
            <person name="Ma J."/>
        </authorList>
    </citation>
    <scope>NUCLEOTIDE SEQUENCE [LARGE SCALE GENOMIC DNA]</scope>
    <source>
        <strain evidence="7">CGMCC 1.10759</strain>
    </source>
</reference>
<dbReference type="Proteomes" id="UP001595904">
    <property type="component" value="Unassembled WGS sequence"/>
</dbReference>
<evidence type="ECO:0000313" key="6">
    <source>
        <dbReference type="EMBL" id="MFC4310662.1"/>
    </source>
</evidence>
<evidence type="ECO:0000256" key="2">
    <source>
        <dbReference type="ARBA" id="ARBA00022692"/>
    </source>
</evidence>
<keyword evidence="3 5" id="KW-1133">Transmembrane helix</keyword>
<evidence type="ECO:0000313" key="7">
    <source>
        <dbReference type="Proteomes" id="UP001595904"/>
    </source>
</evidence>
<dbReference type="Pfam" id="PF07043">
    <property type="entry name" value="DUF1328"/>
    <property type="match status" value="1"/>
</dbReference>
<dbReference type="EMBL" id="JBHSDU010000003">
    <property type="protein sequence ID" value="MFC4310662.1"/>
    <property type="molecule type" value="Genomic_DNA"/>
</dbReference>
<comment type="similarity">
    <text evidence="5">Belongs to the UPF0391 family.</text>
</comment>
<keyword evidence="2 5" id="KW-0812">Transmembrane</keyword>
<dbReference type="NCBIfam" id="NF010228">
    <property type="entry name" value="PRK13682.1-3"/>
    <property type="match status" value="1"/>
</dbReference>
<protein>
    <recommendedName>
        <fullName evidence="5">UPF0391 membrane protein ACFPN2_16335</fullName>
    </recommendedName>
</protein>
<keyword evidence="1 5" id="KW-1003">Cell membrane</keyword>
<comment type="caution">
    <text evidence="6">The sequence shown here is derived from an EMBL/GenBank/DDBJ whole genome shotgun (WGS) entry which is preliminary data.</text>
</comment>
<dbReference type="HAMAP" id="MF_01361">
    <property type="entry name" value="UPF0391"/>
    <property type="match status" value="1"/>
</dbReference>
<proteinExistence type="inferred from homology"/>
<dbReference type="NCBIfam" id="NF010229">
    <property type="entry name" value="PRK13682.1-4"/>
    <property type="match status" value="1"/>
</dbReference>
<evidence type="ECO:0000256" key="1">
    <source>
        <dbReference type="ARBA" id="ARBA00022475"/>
    </source>
</evidence>
<keyword evidence="4 5" id="KW-0472">Membrane</keyword>
<organism evidence="6 7">
    <name type="scientific">Steroidobacter flavus</name>
    <dbReference type="NCBI Taxonomy" id="1842136"/>
    <lineage>
        <taxon>Bacteria</taxon>
        <taxon>Pseudomonadati</taxon>
        <taxon>Pseudomonadota</taxon>
        <taxon>Gammaproteobacteria</taxon>
        <taxon>Steroidobacterales</taxon>
        <taxon>Steroidobacteraceae</taxon>
        <taxon>Steroidobacter</taxon>
    </lineage>
</organism>
<gene>
    <name evidence="6" type="ORF">ACFPN2_16335</name>
</gene>
<evidence type="ECO:0000256" key="4">
    <source>
        <dbReference type="ARBA" id="ARBA00023136"/>
    </source>
</evidence>
<comment type="subcellular location">
    <subcellularLocation>
        <location evidence="5">Cell membrane</location>
        <topology evidence="5">Single-pass membrane protein</topology>
    </subcellularLocation>
</comment>
<dbReference type="RefSeq" id="WP_129776320.1">
    <property type="nucleotide sequence ID" value="NZ_JBHSDU010000003.1"/>
</dbReference>